<accession>W9ZBW6</accession>
<gene>
    <name evidence="1" type="ORF">FOMG_17346</name>
</gene>
<protein>
    <submittedName>
        <fullName evidence="1">Uncharacterized protein</fullName>
    </submittedName>
</protein>
<reference evidence="1" key="2">
    <citation type="submission" date="2012-05" db="EMBL/GenBank/DDBJ databases">
        <title>Annotation of the Genome Sequence of Fusarium oxysporum f. sp. melonis 26406.</title>
        <authorList>
            <consortium name="The Broad Institute Genomics Platform"/>
            <person name="Ma L.-J."/>
            <person name="Corby-Kistler H."/>
            <person name="Broz K."/>
            <person name="Gale L.R."/>
            <person name="Jonkers W."/>
            <person name="O'Donnell K."/>
            <person name="Ploetz R."/>
            <person name="Steinberg C."/>
            <person name="Schwartz D.C."/>
            <person name="VanEtten H."/>
            <person name="Zhou S."/>
            <person name="Young S.K."/>
            <person name="Zeng Q."/>
            <person name="Gargeya S."/>
            <person name="Fitzgerald M."/>
            <person name="Abouelleil A."/>
            <person name="Alvarado L."/>
            <person name="Chapman S.B."/>
            <person name="Gainer-Dewar J."/>
            <person name="Goldberg J."/>
            <person name="Griggs A."/>
            <person name="Gujja S."/>
            <person name="Hansen M."/>
            <person name="Howarth C."/>
            <person name="Imamovic A."/>
            <person name="Ireland A."/>
            <person name="Larimer J."/>
            <person name="McCowan C."/>
            <person name="Murphy C."/>
            <person name="Pearson M."/>
            <person name="Poon T.W."/>
            <person name="Priest M."/>
            <person name="Roberts A."/>
            <person name="Saif S."/>
            <person name="Shea T."/>
            <person name="Sykes S."/>
            <person name="Wortman J."/>
            <person name="Nusbaum C."/>
            <person name="Birren B."/>
        </authorList>
    </citation>
    <scope>NUCLEOTIDE SEQUENCE</scope>
    <source>
        <strain evidence="1">26406</strain>
    </source>
</reference>
<evidence type="ECO:0000313" key="1">
    <source>
        <dbReference type="EMBL" id="EXK26067.1"/>
    </source>
</evidence>
<dbReference type="Proteomes" id="UP000030703">
    <property type="component" value="Unassembled WGS sequence"/>
</dbReference>
<dbReference type="EMBL" id="JH659372">
    <property type="protein sequence ID" value="EXK26067.1"/>
    <property type="molecule type" value="Genomic_DNA"/>
</dbReference>
<proteinExistence type="predicted"/>
<dbReference type="AlphaFoldDB" id="W9ZBW6"/>
<name>W9ZBW6_FUSOX</name>
<reference evidence="1" key="1">
    <citation type="submission" date="2012-04" db="EMBL/GenBank/DDBJ databases">
        <title>The Genome Sequence of Fusarium oxysporum melonis.</title>
        <authorList>
            <consortium name="The Broad Institute Genome Sequencing Platform"/>
            <person name="Ma L.-J."/>
            <person name="Gale L.R."/>
            <person name="Schwartz D.C."/>
            <person name="Zhou S."/>
            <person name="Corby-Kistler H."/>
            <person name="Young S.K."/>
            <person name="Zeng Q."/>
            <person name="Gargeya S."/>
            <person name="Fitzgerald M."/>
            <person name="Haas B."/>
            <person name="Abouelleil A."/>
            <person name="Alvarado L."/>
            <person name="Arachchi H.M."/>
            <person name="Berlin A."/>
            <person name="Brown A."/>
            <person name="Chapman S.B."/>
            <person name="Chen Z."/>
            <person name="Dunbar C."/>
            <person name="Freedman E."/>
            <person name="Gearin G."/>
            <person name="Goldberg J."/>
            <person name="Griggs A."/>
            <person name="Gujja S."/>
            <person name="Heiman D."/>
            <person name="Howarth C."/>
            <person name="Larson L."/>
            <person name="Lui A."/>
            <person name="MacDonald P.J.P."/>
            <person name="Montmayeur A."/>
            <person name="Murphy C."/>
            <person name="Neiman D."/>
            <person name="Pearson M."/>
            <person name="Priest M."/>
            <person name="Roberts A."/>
            <person name="Saif S."/>
            <person name="Shea T."/>
            <person name="Shenoy N."/>
            <person name="Sisk P."/>
            <person name="Stolte C."/>
            <person name="Sykes S."/>
            <person name="Wortman J."/>
            <person name="Nusbaum C."/>
            <person name="Birren B."/>
        </authorList>
    </citation>
    <scope>NUCLEOTIDE SEQUENCE</scope>
    <source>
        <strain evidence="1">26406</strain>
    </source>
</reference>
<sequence>MLRALKAGGAFVALDLAHPVGRFIHSISDAGSPVLLMSELQTSMSLVTNEKSSFDVAMWTMRLSLVLESPM</sequence>
<dbReference type="HOGENOM" id="CLU_2740118_0_0_1"/>
<organism evidence="1">
    <name type="scientific">Fusarium oxysporum f. sp. melonis 26406</name>
    <dbReference type="NCBI Taxonomy" id="1089452"/>
    <lineage>
        <taxon>Eukaryota</taxon>
        <taxon>Fungi</taxon>
        <taxon>Dikarya</taxon>
        <taxon>Ascomycota</taxon>
        <taxon>Pezizomycotina</taxon>
        <taxon>Sordariomycetes</taxon>
        <taxon>Hypocreomycetidae</taxon>
        <taxon>Hypocreales</taxon>
        <taxon>Nectriaceae</taxon>
        <taxon>Fusarium</taxon>
        <taxon>Fusarium oxysporum species complex</taxon>
    </lineage>
</organism>
<dbReference type="VEuPathDB" id="FungiDB:FOMG_17346"/>